<keyword evidence="2" id="KW-0564">Palmitate</keyword>
<name>A0A210QTL8_MIZYE</name>
<dbReference type="InterPro" id="IPR005552">
    <property type="entry name" value="Scramblase"/>
</dbReference>
<dbReference type="AlphaFoldDB" id="A0A210QTL8"/>
<organism evidence="3 4">
    <name type="scientific">Mizuhopecten yessoensis</name>
    <name type="common">Japanese scallop</name>
    <name type="synonym">Patinopecten yessoensis</name>
    <dbReference type="NCBI Taxonomy" id="6573"/>
    <lineage>
        <taxon>Eukaryota</taxon>
        <taxon>Metazoa</taxon>
        <taxon>Spiralia</taxon>
        <taxon>Lophotrochozoa</taxon>
        <taxon>Mollusca</taxon>
        <taxon>Bivalvia</taxon>
        <taxon>Autobranchia</taxon>
        <taxon>Pteriomorphia</taxon>
        <taxon>Pectinida</taxon>
        <taxon>Pectinoidea</taxon>
        <taxon>Pectinidae</taxon>
        <taxon>Mizuhopecten</taxon>
    </lineage>
</organism>
<keyword evidence="2" id="KW-0449">Lipoprotein</keyword>
<evidence type="ECO:0000313" key="4">
    <source>
        <dbReference type="Proteomes" id="UP000242188"/>
    </source>
</evidence>
<evidence type="ECO:0000256" key="2">
    <source>
        <dbReference type="RuleBase" id="RU363116"/>
    </source>
</evidence>
<comment type="cofactor">
    <cofactor evidence="2">
        <name>Ca(2+)</name>
        <dbReference type="ChEBI" id="CHEBI:29108"/>
    </cofactor>
</comment>
<comment type="caution">
    <text evidence="3">The sequence shown here is derived from an EMBL/GenBank/DDBJ whole genome shotgun (WGS) entry which is preliminary data.</text>
</comment>
<sequence length="243" mass="26997">MELDGIVMKQPVATNESTINALDYLANLDFVKIRQKVDIAELITPWEVQNRYEVCDANDRVFITVTEESATCQRVFCTASQRSLVLHIQDISGQELAQIKKDFKCCAGGSVCAKADCCAMEMFVERPVGQPIAHVRQMFYCCFPKFHVFDGYGKQVFEMTGPCCPCQGPGCYDDLEYPLSNSGGSDSGAKVTKIWDGAGRACCTNANTFGIHFPANMDVQKKLSLFGAVFVLDYFMFESNDNE</sequence>
<accession>A0A210QTL8</accession>
<dbReference type="Proteomes" id="UP000242188">
    <property type="component" value="Unassembled WGS sequence"/>
</dbReference>
<evidence type="ECO:0000313" key="3">
    <source>
        <dbReference type="EMBL" id="OWF52069.1"/>
    </source>
</evidence>
<evidence type="ECO:0000256" key="1">
    <source>
        <dbReference type="ARBA" id="ARBA00005350"/>
    </source>
</evidence>
<dbReference type="PANTHER" id="PTHR23248:SF63">
    <property type="entry name" value="PHOSPHOLIPID SCRAMBLASE"/>
    <property type="match status" value="1"/>
</dbReference>
<keyword evidence="2" id="KW-0106">Calcium</keyword>
<protein>
    <recommendedName>
        <fullName evidence="2">Phospholipid scramblase</fullName>
    </recommendedName>
</protein>
<dbReference type="Pfam" id="PF03803">
    <property type="entry name" value="Scramblase"/>
    <property type="match status" value="1"/>
</dbReference>
<dbReference type="EMBL" id="NEDP02001979">
    <property type="protein sequence ID" value="OWF52069.1"/>
    <property type="molecule type" value="Genomic_DNA"/>
</dbReference>
<comment type="similarity">
    <text evidence="1 2">Belongs to the phospholipid scramblase family.</text>
</comment>
<proteinExistence type="inferred from homology"/>
<keyword evidence="4" id="KW-1185">Reference proteome</keyword>
<dbReference type="GO" id="GO:0005886">
    <property type="term" value="C:plasma membrane"/>
    <property type="evidence" value="ECO:0007669"/>
    <property type="project" value="TreeGrafter"/>
</dbReference>
<comment type="function">
    <text evidence="2">May mediate accelerated ATP-independent bidirectional transbilayer migration of phospholipids upon binding calcium ions that results in a loss of phospholipid asymmetry in the plasma membrane.</text>
</comment>
<dbReference type="GO" id="GO:0017128">
    <property type="term" value="F:phospholipid scramblase activity"/>
    <property type="evidence" value="ECO:0007669"/>
    <property type="project" value="InterPro"/>
</dbReference>
<gene>
    <name evidence="3" type="ORF">KP79_PYT21259</name>
</gene>
<reference evidence="3 4" key="1">
    <citation type="journal article" date="2017" name="Nat. Ecol. Evol.">
        <title>Scallop genome provides insights into evolution of bilaterian karyotype and development.</title>
        <authorList>
            <person name="Wang S."/>
            <person name="Zhang J."/>
            <person name="Jiao W."/>
            <person name="Li J."/>
            <person name="Xun X."/>
            <person name="Sun Y."/>
            <person name="Guo X."/>
            <person name="Huan P."/>
            <person name="Dong B."/>
            <person name="Zhang L."/>
            <person name="Hu X."/>
            <person name="Sun X."/>
            <person name="Wang J."/>
            <person name="Zhao C."/>
            <person name="Wang Y."/>
            <person name="Wang D."/>
            <person name="Huang X."/>
            <person name="Wang R."/>
            <person name="Lv J."/>
            <person name="Li Y."/>
            <person name="Zhang Z."/>
            <person name="Liu B."/>
            <person name="Lu W."/>
            <person name="Hui Y."/>
            <person name="Liang J."/>
            <person name="Zhou Z."/>
            <person name="Hou R."/>
            <person name="Li X."/>
            <person name="Liu Y."/>
            <person name="Li H."/>
            <person name="Ning X."/>
            <person name="Lin Y."/>
            <person name="Zhao L."/>
            <person name="Xing Q."/>
            <person name="Dou J."/>
            <person name="Li Y."/>
            <person name="Mao J."/>
            <person name="Guo H."/>
            <person name="Dou H."/>
            <person name="Li T."/>
            <person name="Mu C."/>
            <person name="Jiang W."/>
            <person name="Fu Q."/>
            <person name="Fu X."/>
            <person name="Miao Y."/>
            <person name="Liu J."/>
            <person name="Yu Q."/>
            <person name="Li R."/>
            <person name="Liao H."/>
            <person name="Li X."/>
            <person name="Kong Y."/>
            <person name="Jiang Z."/>
            <person name="Chourrout D."/>
            <person name="Li R."/>
            <person name="Bao Z."/>
        </authorList>
    </citation>
    <scope>NUCLEOTIDE SEQUENCE [LARGE SCALE GENOMIC DNA]</scope>
    <source>
        <strain evidence="3 4">PY_sf001</strain>
    </source>
</reference>
<dbReference type="OrthoDB" id="444338at2759"/>
<dbReference type="PANTHER" id="PTHR23248">
    <property type="entry name" value="PHOSPHOLIPID SCRAMBLASE-RELATED"/>
    <property type="match status" value="1"/>
</dbReference>